<organism evidence="1">
    <name type="scientific">uncultured Nocardioidaceae bacterium</name>
    <dbReference type="NCBI Taxonomy" id="253824"/>
    <lineage>
        <taxon>Bacteria</taxon>
        <taxon>Bacillati</taxon>
        <taxon>Actinomycetota</taxon>
        <taxon>Actinomycetes</taxon>
        <taxon>Propionibacteriales</taxon>
        <taxon>Nocardioidaceae</taxon>
        <taxon>environmental samples</taxon>
    </lineage>
</organism>
<gene>
    <name evidence="1" type="ORF">AVDCRST_MAG24-1674</name>
</gene>
<accession>A0A6J4M3M7</accession>
<protein>
    <submittedName>
        <fullName evidence="1">Uncharacterized protein</fullName>
    </submittedName>
</protein>
<dbReference type="EMBL" id="CADCUF010000243">
    <property type="protein sequence ID" value="CAA9348725.1"/>
    <property type="molecule type" value="Genomic_DNA"/>
</dbReference>
<name>A0A6J4M3M7_9ACTN</name>
<reference evidence="1" key="1">
    <citation type="submission" date="2020-02" db="EMBL/GenBank/DDBJ databases">
        <authorList>
            <person name="Meier V. D."/>
        </authorList>
    </citation>
    <scope>NUCLEOTIDE SEQUENCE</scope>
    <source>
        <strain evidence="1">AVDCRST_MAG24</strain>
    </source>
</reference>
<evidence type="ECO:0000313" key="1">
    <source>
        <dbReference type="EMBL" id="CAA9348725.1"/>
    </source>
</evidence>
<sequence>MWTVDAGLSRPRENRELYDLDGTLISILDLFDEEAGPVGEYDGAEHPDAPTTGQ</sequence>
<dbReference type="AlphaFoldDB" id="A0A6J4M3M7"/>
<proteinExistence type="predicted"/>